<organism evidence="4 5">
    <name type="scientific">Mytilus galloprovincialis</name>
    <name type="common">Mediterranean mussel</name>
    <dbReference type="NCBI Taxonomy" id="29158"/>
    <lineage>
        <taxon>Eukaryota</taxon>
        <taxon>Metazoa</taxon>
        <taxon>Spiralia</taxon>
        <taxon>Lophotrochozoa</taxon>
        <taxon>Mollusca</taxon>
        <taxon>Bivalvia</taxon>
        <taxon>Autobranchia</taxon>
        <taxon>Pteriomorphia</taxon>
        <taxon>Mytilida</taxon>
        <taxon>Mytiloidea</taxon>
        <taxon>Mytilidae</taxon>
        <taxon>Mytilinae</taxon>
        <taxon>Mytilus</taxon>
    </lineage>
</organism>
<dbReference type="AlphaFoldDB" id="A0A8B6GZ89"/>
<dbReference type="PROSITE" id="PS50158">
    <property type="entry name" value="ZF_CCHC"/>
    <property type="match status" value="1"/>
</dbReference>
<dbReference type="SUPFAM" id="SSF57756">
    <property type="entry name" value="Retrovirus zinc finger-like domains"/>
    <property type="match status" value="1"/>
</dbReference>
<proteinExistence type="predicted"/>
<evidence type="ECO:0000259" key="3">
    <source>
        <dbReference type="PROSITE" id="PS50158"/>
    </source>
</evidence>
<dbReference type="InterPro" id="IPR026523">
    <property type="entry name" value="PNMA"/>
</dbReference>
<feature type="compositionally biased region" description="Polar residues" evidence="2">
    <location>
        <begin position="564"/>
        <end position="574"/>
    </location>
</feature>
<dbReference type="Pfam" id="PF14893">
    <property type="entry name" value="PNMA"/>
    <property type="match status" value="1"/>
</dbReference>
<dbReference type="PANTHER" id="PTHR23095:SF17">
    <property type="entry name" value="PARANEOPLASTIC ANTIGEN MA1"/>
    <property type="match status" value="1"/>
</dbReference>
<evidence type="ECO:0000256" key="1">
    <source>
        <dbReference type="PROSITE-ProRule" id="PRU00047"/>
    </source>
</evidence>
<keyword evidence="1" id="KW-0863">Zinc-finger</keyword>
<keyword evidence="1" id="KW-0862">Zinc</keyword>
<dbReference type="OrthoDB" id="6155276at2759"/>
<evidence type="ECO:0000313" key="4">
    <source>
        <dbReference type="EMBL" id="VDI71301.1"/>
    </source>
</evidence>
<feature type="compositionally biased region" description="Polar residues" evidence="2">
    <location>
        <begin position="615"/>
        <end position="624"/>
    </location>
</feature>
<gene>
    <name evidence="4" type="ORF">MGAL_10B081342</name>
</gene>
<feature type="region of interest" description="Disordered" evidence="2">
    <location>
        <begin position="472"/>
        <end position="624"/>
    </location>
</feature>
<comment type="caution">
    <text evidence="4">The sequence shown here is derived from an EMBL/GenBank/DDBJ whole genome shotgun (WGS) entry which is preliminary data.</text>
</comment>
<evidence type="ECO:0000256" key="2">
    <source>
        <dbReference type="SAM" id="MobiDB-lite"/>
    </source>
</evidence>
<sequence length="668" mass="76117">MAEGGDKVITHQPKSPSLEIDPDIKKMMDAFAKMGVKPKADTPEELTDWMVGFLKLKGKIKEEPEAKIELQPPPIPSKPEDKVTKTIINHPPKIAWFSGTETKAGDVTFEVWRHEVRVLMRQNYDKDAVLNTVRRSLRGEAGMVAMRLDLDASVQEILQKLDSVYGSVEKKEELLAEFYSARQGTDESVTTWSCRLESILGKSKERGLVQTKDIDEMLRSMLWTGLRTSLKDISGHKYDTIKTFDALRVAIRQIEGDHLLRESSHSYKPHTNKAATEVKEAPSEIEELKGMIHQLVNRMDTYETNKQTPPWQQQQSQQQQRQQQQHWQQQQPPWKQQQHWQQEQPWNGPQKQQHKGKGQQNNNNNYNTRQQSQRNTRYNFECWRCGQFGHRKANCNLLREASKKSQLRQKEGYDTKVRGATIQKGDRVLVKIVAFGEGKHKLADKWEHDPYTVLAQPNADIPVFTTLNHQYREEKPVPKPRLKKKQTTPVTSTRPESQGVHSDESSDEEPLELVIVEHDASSDTTITEEQHDDSTVTDTTEDSDSDGDAHSQEATDMEAEGTETESVIRSASTVSSEDSQQEDSPDEASTASSPEPVRRSTRERQQPAWMRSGTFDLSKSVGTPVSDSEWYKKVQFITSLAGTHLFRDLQSEAAKTILDIVKTPSAEK</sequence>
<dbReference type="InterPro" id="IPR036875">
    <property type="entry name" value="Znf_CCHC_sf"/>
</dbReference>
<dbReference type="GO" id="GO:0008270">
    <property type="term" value="F:zinc ion binding"/>
    <property type="evidence" value="ECO:0007669"/>
    <property type="project" value="UniProtKB-KW"/>
</dbReference>
<feature type="compositionally biased region" description="Basic and acidic residues" evidence="2">
    <location>
        <begin position="596"/>
        <end position="605"/>
    </location>
</feature>
<reference evidence="4" key="1">
    <citation type="submission" date="2018-11" db="EMBL/GenBank/DDBJ databases">
        <authorList>
            <person name="Alioto T."/>
            <person name="Alioto T."/>
        </authorList>
    </citation>
    <scope>NUCLEOTIDE SEQUENCE</scope>
</reference>
<feature type="compositionally biased region" description="Low complexity" evidence="2">
    <location>
        <begin position="307"/>
        <end position="346"/>
    </location>
</feature>
<feature type="compositionally biased region" description="Polar residues" evidence="2">
    <location>
        <begin position="487"/>
        <end position="500"/>
    </location>
</feature>
<keyword evidence="1" id="KW-0479">Metal-binding</keyword>
<dbReference type="PANTHER" id="PTHR23095">
    <property type="entry name" value="PARANEOPLASTIC ANTIGEN"/>
    <property type="match status" value="1"/>
</dbReference>
<dbReference type="InterPro" id="IPR001878">
    <property type="entry name" value="Znf_CCHC"/>
</dbReference>
<name>A0A8B6GZ89_MYTGA</name>
<feature type="region of interest" description="Disordered" evidence="2">
    <location>
        <begin position="304"/>
        <end position="373"/>
    </location>
</feature>
<keyword evidence="5" id="KW-1185">Reference proteome</keyword>
<feature type="compositionally biased region" description="Low complexity" evidence="2">
    <location>
        <begin position="358"/>
        <end position="373"/>
    </location>
</feature>
<protein>
    <recommendedName>
        <fullName evidence="3">CCHC-type domain-containing protein</fullName>
    </recommendedName>
</protein>
<feature type="region of interest" description="Disordered" evidence="2">
    <location>
        <begin position="261"/>
        <end position="283"/>
    </location>
</feature>
<feature type="region of interest" description="Disordered" evidence="2">
    <location>
        <begin position="1"/>
        <end position="20"/>
    </location>
</feature>
<dbReference type="Proteomes" id="UP000596742">
    <property type="component" value="Unassembled WGS sequence"/>
</dbReference>
<dbReference type="GO" id="GO:0003676">
    <property type="term" value="F:nucleic acid binding"/>
    <property type="evidence" value="ECO:0007669"/>
    <property type="project" value="InterPro"/>
</dbReference>
<dbReference type="InterPro" id="IPR048270">
    <property type="entry name" value="PNMA_C"/>
</dbReference>
<dbReference type="EMBL" id="UYJE01009221">
    <property type="protein sequence ID" value="VDI71301.1"/>
    <property type="molecule type" value="Genomic_DNA"/>
</dbReference>
<evidence type="ECO:0000313" key="5">
    <source>
        <dbReference type="Proteomes" id="UP000596742"/>
    </source>
</evidence>
<accession>A0A8B6GZ89</accession>
<feature type="domain" description="CCHC-type" evidence="3">
    <location>
        <begin position="382"/>
        <end position="395"/>
    </location>
</feature>